<dbReference type="SUPFAM" id="SSF81301">
    <property type="entry name" value="Nucleotidyltransferase"/>
    <property type="match status" value="1"/>
</dbReference>
<reference evidence="1" key="1">
    <citation type="submission" date="2021-03" db="EMBL/GenBank/DDBJ databases">
        <authorList>
            <person name="Bekaert M."/>
        </authorList>
    </citation>
    <scope>NUCLEOTIDE SEQUENCE</scope>
</reference>
<accession>A0A8S3UFV1</accession>
<dbReference type="InterPro" id="IPR043519">
    <property type="entry name" value="NT_sf"/>
</dbReference>
<proteinExistence type="predicted"/>
<evidence type="ECO:0000313" key="2">
    <source>
        <dbReference type="Proteomes" id="UP000683360"/>
    </source>
</evidence>
<dbReference type="EMBL" id="CAJPWZ010002589">
    <property type="protein sequence ID" value="CAG2241500.1"/>
    <property type="molecule type" value="Genomic_DNA"/>
</dbReference>
<protein>
    <submittedName>
        <fullName evidence="1">Uncharacterized protein</fullName>
    </submittedName>
</protein>
<evidence type="ECO:0000313" key="1">
    <source>
        <dbReference type="EMBL" id="CAG2241500.1"/>
    </source>
</evidence>
<organism evidence="1 2">
    <name type="scientific">Mytilus edulis</name>
    <name type="common">Blue mussel</name>
    <dbReference type="NCBI Taxonomy" id="6550"/>
    <lineage>
        <taxon>Eukaryota</taxon>
        <taxon>Metazoa</taxon>
        <taxon>Spiralia</taxon>
        <taxon>Lophotrochozoa</taxon>
        <taxon>Mollusca</taxon>
        <taxon>Bivalvia</taxon>
        <taxon>Autobranchia</taxon>
        <taxon>Pteriomorphia</taxon>
        <taxon>Mytilida</taxon>
        <taxon>Mytiloidea</taxon>
        <taxon>Mytilidae</taxon>
        <taxon>Mytilinae</taxon>
        <taxon>Mytilus</taxon>
    </lineage>
</organism>
<dbReference type="AlphaFoldDB" id="A0A8S3UFV1"/>
<gene>
    <name evidence="1" type="ORF">MEDL_53720</name>
</gene>
<keyword evidence="2" id="KW-1185">Reference proteome</keyword>
<sequence length="151" mass="17585">MLKLSVNFDSLEEERNTSYNKRTVSLYVTEYKRTEDHVKTIRFMNAVRDNLSSDEDTTIITSGSYGEGLEMRGSDLDIMFVDKRIKVDEDVKPRLNPNVPIITMKTDDVKPGYTQLEVEYNRDQYFSKCCEELNGKHYISSTLFKQQFLIG</sequence>
<name>A0A8S3UFV1_MYTED</name>
<comment type="caution">
    <text evidence="1">The sequence shown here is derived from an EMBL/GenBank/DDBJ whole genome shotgun (WGS) entry which is preliminary data.</text>
</comment>
<dbReference type="Proteomes" id="UP000683360">
    <property type="component" value="Unassembled WGS sequence"/>
</dbReference>
<dbReference type="OrthoDB" id="6151876at2759"/>